<feature type="domain" description="C2H2-type" evidence="13">
    <location>
        <begin position="365"/>
        <end position="392"/>
    </location>
</feature>
<gene>
    <name evidence="15" type="ORF">PV328_006765</name>
</gene>
<evidence type="ECO:0000256" key="7">
    <source>
        <dbReference type="ARBA" id="ARBA00023125"/>
    </source>
</evidence>
<keyword evidence="16" id="KW-1185">Reference proteome</keyword>
<sequence length="610" mass="70726">MIQKIIDETKCRLCLTDIQTECSSIFSLNNKNKESDGLTLSTKIMVCLSLPVQHSDVFPKKICTPCKTEVNRFYSFRERCHAVYHTLLLRQNDLVITNDSNENVNSNINTEESYNTQSNKEVQDDEQLKQIESQSLINSREESTNDVNDKELPTTFDTNVDDDKLITNTECPTVNNDLTDLPDGTVEEIITNPDDNQIQVLEYVEESMSYKCFHCDKLFSDLSTATNHCMKCTNLNNELETNIRLDDKQSKEIVEAVEYIHENSTNDDEKNDITNKIQEITDETSVPKCRKHCRHTKCRRSVRKREKIMHSCPQCDKSFPSACLLKRHTSVHTGERPYECDTCGRRFSQVGALNFHKKFHVNPPYSCKICNKPFMRPSDMEKHMRTHTGEKPFSCQICQKQFAQTTAVQQHERIHTGAKPYACEICGKAFSQSANKRKHVLIHKAGTKPHVCKTCGRCFSDLTEMELHKAGHGGGRPRECDYCGDRFRKLSEISDHIRRYHTFERPHKCAFCPKAFYALYSLKQHVMIHTGQKPYTCVKCDHKFTQKGNLAKHYARKHSDYYCEEKKDEYDEEEDEEEEEEEEEIKSNIVKLGNIDVENDERLEVDELKE</sequence>
<feature type="domain" description="C2H2-type" evidence="13">
    <location>
        <begin position="507"/>
        <end position="534"/>
    </location>
</feature>
<feature type="binding site" evidence="11">
    <location>
        <position position="14"/>
    </location>
    <ligand>
        <name>Zn(2+)</name>
        <dbReference type="ChEBI" id="CHEBI:29105"/>
    </ligand>
</feature>
<dbReference type="Pfam" id="PF07776">
    <property type="entry name" value="zf-AD"/>
    <property type="match status" value="1"/>
</dbReference>
<dbReference type="InterPro" id="IPR012934">
    <property type="entry name" value="Znf_AD"/>
</dbReference>
<feature type="domain" description="C2H2-type" evidence="13">
    <location>
        <begin position="421"/>
        <end position="449"/>
    </location>
</feature>
<evidence type="ECO:0000256" key="8">
    <source>
        <dbReference type="ARBA" id="ARBA00023163"/>
    </source>
</evidence>
<evidence type="ECO:0000259" key="13">
    <source>
        <dbReference type="PROSITE" id="PS50157"/>
    </source>
</evidence>
<evidence type="ECO:0000313" key="16">
    <source>
        <dbReference type="Proteomes" id="UP001168990"/>
    </source>
</evidence>
<dbReference type="InterPro" id="IPR036236">
    <property type="entry name" value="Znf_C2H2_sf"/>
</dbReference>
<evidence type="ECO:0000256" key="12">
    <source>
        <dbReference type="SAM" id="MobiDB-lite"/>
    </source>
</evidence>
<dbReference type="PROSITE" id="PS50157">
    <property type="entry name" value="ZINC_FINGER_C2H2_2"/>
    <property type="match status" value="9"/>
</dbReference>
<feature type="binding site" evidence="11">
    <location>
        <position position="63"/>
    </location>
    <ligand>
        <name>Zn(2+)</name>
        <dbReference type="ChEBI" id="CHEBI:29105"/>
    </ligand>
</feature>
<feature type="binding site" evidence="11">
    <location>
        <position position="11"/>
    </location>
    <ligand>
        <name>Zn(2+)</name>
        <dbReference type="ChEBI" id="CHEBI:29105"/>
    </ligand>
</feature>
<reference evidence="15" key="2">
    <citation type="submission" date="2023-03" db="EMBL/GenBank/DDBJ databases">
        <authorList>
            <person name="Inwood S.N."/>
            <person name="Skelly J.G."/>
            <person name="Guhlin J."/>
            <person name="Harrop T.W.R."/>
            <person name="Goldson S.G."/>
            <person name="Dearden P.K."/>
        </authorList>
    </citation>
    <scope>NUCLEOTIDE SEQUENCE</scope>
    <source>
        <strain evidence="15">Irish</strain>
        <tissue evidence="15">Whole body</tissue>
    </source>
</reference>
<dbReference type="GO" id="GO:0045944">
    <property type="term" value="P:positive regulation of transcription by RNA polymerase II"/>
    <property type="evidence" value="ECO:0007669"/>
    <property type="project" value="UniProtKB-ARBA"/>
</dbReference>
<dbReference type="AlphaFoldDB" id="A0AA39KTY3"/>
<evidence type="ECO:0000256" key="3">
    <source>
        <dbReference type="ARBA" id="ARBA00022737"/>
    </source>
</evidence>
<keyword evidence="7" id="KW-0238">DNA-binding</keyword>
<evidence type="ECO:0000256" key="11">
    <source>
        <dbReference type="PROSITE-ProRule" id="PRU01263"/>
    </source>
</evidence>
<evidence type="ECO:0000256" key="6">
    <source>
        <dbReference type="ARBA" id="ARBA00023015"/>
    </source>
</evidence>
<keyword evidence="3" id="KW-0677">Repeat</keyword>
<feature type="domain" description="C2H2-type" evidence="13">
    <location>
        <begin position="535"/>
        <end position="559"/>
    </location>
</feature>
<dbReference type="InterPro" id="IPR013087">
    <property type="entry name" value="Znf_C2H2_type"/>
</dbReference>
<name>A0AA39KTY3_9HYME</name>
<feature type="domain" description="C2H2-type" evidence="13">
    <location>
        <begin position="450"/>
        <end position="477"/>
    </location>
</feature>
<dbReference type="SUPFAM" id="SSF57716">
    <property type="entry name" value="Glucocorticoid receptor-like (DNA-binding domain)"/>
    <property type="match status" value="1"/>
</dbReference>
<evidence type="ECO:0000313" key="15">
    <source>
        <dbReference type="EMBL" id="KAK0173592.1"/>
    </source>
</evidence>
<dbReference type="FunFam" id="3.30.160.60:FF:000557">
    <property type="entry name" value="zinc finger and SCAN domain-containing protein 29"/>
    <property type="match status" value="2"/>
</dbReference>
<evidence type="ECO:0000256" key="2">
    <source>
        <dbReference type="ARBA" id="ARBA00022723"/>
    </source>
</evidence>
<comment type="subcellular location">
    <subcellularLocation>
        <location evidence="1">Nucleus</location>
    </subcellularLocation>
</comment>
<feature type="region of interest" description="Disordered" evidence="12">
    <location>
        <begin position="101"/>
        <end position="156"/>
    </location>
</feature>
<dbReference type="Pfam" id="PF13912">
    <property type="entry name" value="zf-C2H2_6"/>
    <property type="match status" value="1"/>
</dbReference>
<feature type="compositionally biased region" description="Low complexity" evidence="12">
    <location>
        <begin position="101"/>
        <end position="113"/>
    </location>
</feature>
<evidence type="ECO:0000259" key="14">
    <source>
        <dbReference type="PROSITE" id="PS51915"/>
    </source>
</evidence>
<feature type="domain" description="C2H2-type" evidence="13">
    <location>
        <begin position="310"/>
        <end position="337"/>
    </location>
</feature>
<keyword evidence="2 11" id="KW-0479">Metal-binding</keyword>
<feature type="region of interest" description="Disordered" evidence="12">
    <location>
        <begin position="567"/>
        <end position="591"/>
    </location>
</feature>
<feature type="compositionally biased region" description="Acidic residues" evidence="12">
    <location>
        <begin position="570"/>
        <end position="584"/>
    </location>
</feature>
<dbReference type="GO" id="GO:0008270">
    <property type="term" value="F:zinc ion binding"/>
    <property type="evidence" value="ECO:0007669"/>
    <property type="project" value="UniProtKB-UniRule"/>
</dbReference>
<keyword evidence="5 11" id="KW-0862">Zinc</keyword>
<feature type="domain" description="ZAD" evidence="14">
    <location>
        <begin position="9"/>
        <end position="90"/>
    </location>
</feature>
<proteinExistence type="predicted"/>
<dbReference type="PROSITE" id="PS51915">
    <property type="entry name" value="ZAD"/>
    <property type="match status" value="1"/>
</dbReference>
<evidence type="ECO:0008006" key="17">
    <source>
        <dbReference type="Google" id="ProtNLM"/>
    </source>
</evidence>
<dbReference type="SMART" id="SM00868">
    <property type="entry name" value="zf-AD"/>
    <property type="match status" value="1"/>
</dbReference>
<feature type="domain" description="C2H2-type" evidence="13">
    <location>
        <begin position="478"/>
        <end position="506"/>
    </location>
</feature>
<keyword evidence="9" id="KW-0539">Nucleus</keyword>
<feature type="domain" description="C2H2-type" evidence="13">
    <location>
        <begin position="393"/>
        <end position="420"/>
    </location>
</feature>
<feature type="compositionally biased region" description="Basic and acidic residues" evidence="12">
    <location>
        <begin position="139"/>
        <end position="152"/>
    </location>
</feature>
<evidence type="ECO:0000256" key="5">
    <source>
        <dbReference type="ARBA" id="ARBA00022833"/>
    </source>
</evidence>
<evidence type="ECO:0000256" key="4">
    <source>
        <dbReference type="ARBA" id="ARBA00022771"/>
    </source>
</evidence>
<keyword evidence="4 10" id="KW-0863">Zinc-finger</keyword>
<dbReference type="PANTHER" id="PTHR19818">
    <property type="entry name" value="ZINC FINGER PROTEIN ZIC AND GLI"/>
    <property type="match status" value="1"/>
</dbReference>
<dbReference type="FunFam" id="3.30.160.60:FF:000345">
    <property type="entry name" value="Zinc finger protein Gfi-1"/>
    <property type="match status" value="1"/>
</dbReference>
<comment type="caution">
    <text evidence="15">The sequence shown here is derived from an EMBL/GenBank/DDBJ whole genome shotgun (WGS) entry which is preliminary data.</text>
</comment>
<dbReference type="FunFam" id="3.30.160.60:FF:000045">
    <property type="entry name" value="ZFP69 zinc finger protein B"/>
    <property type="match status" value="1"/>
</dbReference>
<dbReference type="PANTHER" id="PTHR19818:SF139">
    <property type="entry name" value="PAIR-RULE PROTEIN ODD-PAIRED"/>
    <property type="match status" value="1"/>
</dbReference>
<evidence type="ECO:0000256" key="9">
    <source>
        <dbReference type="ARBA" id="ARBA00023242"/>
    </source>
</evidence>
<keyword evidence="8" id="KW-0804">Transcription</keyword>
<dbReference type="EMBL" id="JAQQBS010000002">
    <property type="protein sequence ID" value="KAK0173592.1"/>
    <property type="molecule type" value="Genomic_DNA"/>
</dbReference>
<evidence type="ECO:0000256" key="10">
    <source>
        <dbReference type="PROSITE-ProRule" id="PRU00042"/>
    </source>
</evidence>
<evidence type="ECO:0000256" key="1">
    <source>
        <dbReference type="ARBA" id="ARBA00004123"/>
    </source>
</evidence>
<dbReference type="GO" id="GO:0000978">
    <property type="term" value="F:RNA polymerase II cis-regulatory region sequence-specific DNA binding"/>
    <property type="evidence" value="ECO:0007669"/>
    <property type="project" value="TreeGrafter"/>
</dbReference>
<dbReference type="Gene3D" id="3.40.1800.20">
    <property type="match status" value="1"/>
</dbReference>
<feature type="binding site" evidence="11">
    <location>
        <position position="66"/>
    </location>
    <ligand>
        <name>Zn(2+)</name>
        <dbReference type="ChEBI" id="CHEBI:29105"/>
    </ligand>
</feature>
<dbReference type="Gene3D" id="3.30.160.60">
    <property type="entry name" value="Classic Zinc Finger"/>
    <property type="match status" value="8"/>
</dbReference>
<dbReference type="GO" id="GO:0005634">
    <property type="term" value="C:nucleus"/>
    <property type="evidence" value="ECO:0007669"/>
    <property type="project" value="UniProtKB-SubCell"/>
</dbReference>
<dbReference type="SUPFAM" id="SSF57667">
    <property type="entry name" value="beta-beta-alpha zinc fingers"/>
    <property type="match status" value="6"/>
</dbReference>
<dbReference type="SMART" id="SM00355">
    <property type="entry name" value="ZnF_C2H2"/>
    <property type="match status" value="10"/>
</dbReference>
<dbReference type="Pfam" id="PF00096">
    <property type="entry name" value="zf-C2H2"/>
    <property type="match status" value="4"/>
</dbReference>
<organism evidence="15 16">
    <name type="scientific">Microctonus aethiopoides</name>
    <dbReference type="NCBI Taxonomy" id="144406"/>
    <lineage>
        <taxon>Eukaryota</taxon>
        <taxon>Metazoa</taxon>
        <taxon>Ecdysozoa</taxon>
        <taxon>Arthropoda</taxon>
        <taxon>Hexapoda</taxon>
        <taxon>Insecta</taxon>
        <taxon>Pterygota</taxon>
        <taxon>Neoptera</taxon>
        <taxon>Endopterygota</taxon>
        <taxon>Hymenoptera</taxon>
        <taxon>Apocrita</taxon>
        <taxon>Ichneumonoidea</taxon>
        <taxon>Braconidae</taxon>
        <taxon>Euphorinae</taxon>
        <taxon>Microctonus</taxon>
    </lineage>
</organism>
<dbReference type="InterPro" id="IPR050329">
    <property type="entry name" value="GLI_C2H2-zinc-finger"/>
</dbReference>
<keyword evidence="6" id="KW-0805">Transcription regulation</keyword>
<dbReference type="GO" id="GO:0000981">
    <property type="term" value="F:DNA-binding transcription factor activity, RNA polymerase II-specific"/>
    <property type="evidence" value="ECO:0007669"/>
    <property type="project" value="TreeGrafter"/>
</dbReference>
<protein>
    <recommendedName>
        <fullName evidence="17">Zinc finger protein</fullName>
    </recommendedName>
</protein>
<dbReference type="FunFam" id="3.30.160.60:FF:000624">
    <property type="entry name" value="zinc finger protein 697"/>
    <property type="match status" value="1"/>
</dbReference>
<dbReference type="FunFam" id="3.30.160.60:FF:000267">
    <property type="entry name" value="Zinc finger and BTB domain-containing 49"/>
    <property type="match status" value="1"/>
</dbReference>
<accession>A0AA39KTY3</accession>
<dbReference type="Proteomes" id="UP001168990">
    <property type="component" value="Unassembled WGS sequence"/>
</dbReference>
<dbReference type="PROSITE" id="PS00028">
    <property type="entry name" value="ZINC_FINGER_C2H2_1"/>
    <property type="match status" value="8"/>
</dbReference>
<reference evidence="15" key="1">
    <citation type="journal article" date="2023" name="bioRxiv">
        <title>Scaffold-level genome assemblies of two parasitoid biocontrol wasps reveal the parthenogenesis mechanism and an associated novel virus.</title>
        <authorList>
            <person name="Inwood S."/>
            <person name="Skelly J."/>
            <person name="Guhlin J."/>
            <person name="Harrop T."/>
            <person name="Goldson S."/>
            <person name="Dearden P."/>
        </authorList>
    </citation>
    <scope>NUCLEOTIDE SEQUENCE</scope>
    <source>
        <strain evidence="15">Irish</strain>
        <tissue evidence="15">Whole body</tissue>
    </source>
</reference>
<feature type="domain" description="C2H2-type" evidence="13">
    <location>
        <begin position="338"/>
        <end position="365"/>
    </location>
</feature>